<name>A0A5B7GGR9_PORTR</name>
<comment type="caution">
    <text evidence="1">The sequence shown here is derived from an EMBL/GenBank/DDBJ whole genome shotgun (WGS) entry which is preliminary data.</text>
</comment>
<dbReference type="Proteomes" id="UP000324222">
    <property type="component" value="Unassembled WGS sequence"/>
</dbReference>
<accession>A0A5B7GGR9</accession>
<reference evidence="1 2" key="1">
    <citation type="submission" date="2019-05" db="EMBL/GenBank/DDBJ databases">
        <title>Another draft genome of Portunus trituberculatus and its Hox gene families provides insights of decapod evolution.</title>
        <authorList>
            <person name="Jeong J.-H."/>
            <person name="Song I."/>
            <person name="Kim S."/>
            <person name="Choi T."/>
            <person name="Kim D."/>
            <person name="Ryu S."/>
            <person name="Kim W."/>
        </authorList>
    </citation>
    <scope>NUCLEOTIDE SEQUENCE [LARGE SCALE GENOMIC DNA]</scope>
    <source>
        <tissue evidence="1">Muscle</tissue>
    </source>
</reference>
<dbReference type="EMBL" id="VSRR010016442">
    <property type="protein sequence ID" value="MPC59301.1"/>
    <property type="molecule type" value="Genomic_DNA"/>
</dbReference>
<organism evidence="1 2">
    <name type="scientific">Portunus trituberculatus</name>
    <name type="common">Swimming crab</name>
    <name type="synonym">Neptunus trituberculatus</name>
    <dbReference type="NCBI Taxonomy" id="210409"/>
    <lineage>
        <taxon>Eukaryota</taxon>
        <taxon>Metazoa</taxon>
        <taxon>Ecdysozoa</taxon>
        <taxon>Arthropoda</taxon>
        <taxon>Crustacea</taxon>
        <taxon>Multicrustacea</taxon>
        <taxon>Malacostraca</taxon>
        <taxon>Eumalacostraca</taxon>
        <taxon>Eucarida</taxon>
        <taxon>Decapoda</taxon>
        <taxon>Pleocyemata</taxon>
        <taxon>Brachyura</taxon>
        <taxon>Eubrachyura</taxon>
        <taxon>Portunoidea</taxon>
        <taxon>Portunidae</taxon>
        <taxon>Portuninae</taxon>
        <taxon>Portunus</taxon>
    </lineage>
</organism>
<keyword evidence="2" id="KW-1185">Reference proteome</keyword>
<sequence length="63" mass="6882">MQTSGIVLSDATFPPSFSRLRKLSCCACISHHICVAFHTCCLRLPTPVPRASHTSSEERGEAH</sequence>
<gene>
    <name evidence="1" type="ORF">E2C01_053317</name>
</gene>
<protein>
    <submittedName>
        <fullName evidence="1">Uncharacterized protein</fullName>
    </submittedName>
</protein>
<proteinExistence type="predicted"/>
<dbReference type="AlphaFoldDB" id="A0A5B7GGR9"/>
<evidence type="ECO:0000313" key="1">
    <source>
        <dbReference type="EMBL" id="MPC59301.1"/>
    </source>
</evidence>
<evidence type="ECO:0000313" key="2">
    <source>
        <dbReference type="Proteomes" id="UP000324222"/>
    </source>
</evidence>